<comment type="caution">
    <text evidence="1">The sequence shown here is derived from an EMBL/GenBank/DDBJ whole genome shotgun (WGS) entry which is preliminary data.</text>
</comment>
<sequence>MTELTAIAPDIWLVEGDCVSFYGFPYPTRSVVVRLADGGLWFWSPLKFDAQLKAALDELGEVRHLVSPNKLHHLFMGDWQRRYPQAHTWGPQSTIDKRSDITFDRPALSEPAPEEWAKEIEQVWIHGSPFMDEVLFFHKASRTLIMADFSENFSKTFLKRHWPFWARPIASLWKIVEGFGYAPLEWRLSFRDKSLLREAKARLLAADPENVVMAHGVWQKGKGRAFLERALAWI</sequence>
<gene>
    <name evidence="1" type="ORF">GRI91_04105</name>
</gene>
<dbReference type="Proteomes" id="UP000438476">
    <property type="component" value="Unassembled WGS sequence"/>
</dbReference>
<name>A0A6I4T3U3_9SPHN</name>
<dbReference type="OrthoDB" id="450111at2"/>
<dbReference type="InterPro" id="IPR025638">
    <property type="entry name" value="DUF4336"/>
</dbReference>
<proteinExistence type="predicted"/>
<organism evidence="1 2">
    <name type="scientific">Altericroceibacterium endophyticum</name>
    <dbReference type="NCBI Taxonomy" id="1808508"/>
    <lineage>
        <taxon>Bacteria</taxon>
        <taxon>Pseudomonadati</taxon>
        <taxon>Pseudomonadota</taxon>
        <taxon>Alphaproteobacteria</taxon>
        <taxon>Sphingomonadales</taxon>
        <taxon>Erythrobacteraceae</taxon>
        <taxon>Altericroceibacterium</taxon>
    </lineage>
</organism>
<reference evidence="1 2" key="1">
    <citation type="submission" date="2019-12" db="EMBL/GenBank/DDBJ databases">
        <title>Genomic-based taxomic classification of the family Erythrobacteraceae.</title>
        <authorList>
            <person name="Xu L."/>
        </authorList>
    </citation>
    <scope>NUCLEOTIDE SEQUENCE [LARGE SCALE GENOMIC DNA]</scope>
    <source>
        <strain evidence="1 2">LMG 29518</strain>
    </source>
</reference>
<dbReference type="PANTHER" id="PTHR33835">
    <property type="entry name" value="YALI0C07656P"/>
    <property type="match status" value="1"/>
</dbReference>
<dbReference type="PANTHER" id="PTHR33835:SF1">
    <property type="entry name" value="METALLO-BETA-LACTAMASE DOMAIN-CONTAINING PROTEIN"/>
    <property type="match status" value="1"/>
</dbReference>
<protein>
    <submittedName>
        <fullName evidence="1">DUF4336 domain-containing protein</fullName>
    </submittedName>
</protein>
<dbReference type="Pfam" id="PF14234">
    <property type="entry name" value="DUF4336"/>
    <property type="match status" value="1"/>
</dbReference>
<evidence type="ECO:0000313" key="1">
    <source>
        <dbReference type="EMBL" id="MXO64932.1"/>
    </source>
</evidence>
<evidence type="ECO:0000313" key="2">
    <source>
        <dbReference type="Proteomes" id="UP000438476"/>
    </source>
</evidence>
<dbReference type="EMBL" id="WTYT01000002">
    <property type="protein sequence ID" value="MXO64932.1"/>
    <property type="molecule type" value="Genomic_DNA"/>
</dbReference>
<dbReference type="RefSeq" id="WP_160735392.1">
    <property type="nucleotide sequence ID" value="NZ_WTYT01000002.1"/>
</dbReference>
<keyword evidence="2" id="KW-1185">Reference proteome</keyword>
<dbReference type="AlphaFoldDB" id="A0A6I4T3U3"/>
<dbReference type="InterPro" id="IPR036866">
    <property type="entry name" value="RibonucZ/Hydroxyglut_hydro"/>
</dbReference>
<dbReference type="SUPFAM" id="SSF56281">
    <property type="entry name" value="Metallo-hydrolase/oxidoreductase"/>
    <property type="match status" value="1"/>
</dbReference>
<accession>A0A6I4T3U3</accession>